<keyword evidence="3" id="KW-1185">Reference proteome</keyword>
<dbReference type="RefSeq" id="WP_144844857.1">
    <property type="nucleotide sequence ID" value="NZ_VNJI01000006.1"/>
</dbReference>
<keyword evidence="1" id="KW-1133">Transmembrane helix</keyword>
<feature type="transmembrane region" description="Helical" evidence="1">
    <location>
        <begin position="33"/>
        <end position="54"/>
    </location>
</feature>
<dbReference type="AlphaFoldDB" id="A0A559KFB7"/>
<dbReference type="EMBL" id="VNJI01000006">
    <property type="protein sequence ID" value="TVY10815.1"/>
    <property type="molecule type" value="Genomic_DNA"/>
</dbReference>
<name>A0A559KFB7_9BACL</name>
<sequence length="152" mass="17706">MGFVFAYSFFAVVAVYIWFMPKRLTRQEIYTTWGLMAAITVYTDMSFGLVLDLYDFGGPEVNFQDVPLQALFAPSIAVVFLNYMPRKTSHFIGYLLVVVLISLFIEWICTLTGYLVYKGWKMEYSAPFYLLGMIILRWHLHFLRRGLKPSIP</sequence>
<keyword evidence="1" id="KW-0812">Transmembrane</keyword>
<reference evidence="2 3" key="1">
    <citation type="submission" date="2019-07" db="EMBL/GenBank/DDBJ databases">
        <authorList>
            <person name="Kim J."/>
        </authorList>
    </citation>
    <scope>NUCLEOTIDE SEQUENCE [LARGE SCALE GENOMIC DNA]</scope>
    <source>
        <strain evidence="2 3">JC52</strain>
    </source>
</reference>
<evidence type="ECO:0000256" key="1">
    <source>
        <dbReference type="SAM" id="Phobius"/>
    </source>
</evidence>
<accession>A0A559KFB7</accession>
<comment type="caution">
    <text evidence="2">The sequence shown here is derived from an EMBL/GenBank/DDBJ whole genome shotgun (WGS) entry which is preliminary data.</text>
</comment>
<feature type="transmembrane region" description="Helical" evidence="1">
    <location>
        <begin position="91"/>
        <end position="114"/>
    </location>
</feature>
<organism evidence="2 3">
    <name type="scientific">Paenibacillus cremeus</name>
    <dbReference type="NCBI Taxonomy" id="2163881"/>
    <lineage>
        <taxon>Bacteria</taxon>
        <taxon>Bacillati</taxon>
        <taxon>Bacillota</taxon>
        <taxon>Bacilli</taxon>
        <taxon>Bacillales</taxon>
        <taxon>Paenibacillaceae</taxon>
        <taxon>Paenibacillus</taxon>
    </lineage>
</organism>
<evidence type="ECO:0000313" key="2">
    <source>
        <dbReference type="EMBL" id="TVY10815.1"/>
    </source>
</evidence>
<dbReference type="Proteomes" id="UP000317036">
    <property type="component" value="Unassembled WGS sequence"/>
</dbReference>
<feature type="transmembrane region" description="Helical" evidence="1">
    <location>
        <begin position="126"/>
        <end position="143"/>
    </location>
</feature>
<feature type="transmembrane region" description="Helical" evidence="1">
    <location>
        <begin position="66"/>
        <end position="84"/>
    </location>
</feature>
<keyword evidence="1" id="KW-0472">Membrane</keyword>
<feature type="transmembrane region" description="Helical" evidence="1">
    <location>
        <begin position="6"/>
        <end position="21"/>
    </location>
</feature>
<proteinExistence type="predicted"/>
<evidence type="ECO:0000313" key="3">
    <source>
        <dbReference type="Proteomes" id="UP000317036"/>
    </source>
</evidence>
<dbReference type="OrthoDB" id="2865290at2"/>
<gene>
    <name evidence="2" type="ORF">FPZ49_06880</name>
</gene>
<protein>
    <recommendedName>
        <fullName evidence="4">KinB signaling pathway activation protein</fullName>
    </recommendedName>
</protein>
<evidence type="ECO:0008006" key="4">
    <source>
        <dbReference type="Google" id="ProtNLM"/>
    </source>
</evidence>